<gene>
    <name evidence="1" type="ORF">M422DRAFT_275738</name>
</gene>
<proteinExistence type="predicted"/>
<dbReference type="EMBL" id="KN837620">
    <property type="protein sequence ID" value="KIJ23635.1"/>
    <property type="molecule type" value="Genomic_DNA"/>
</dbReference>
<dbReference type="Proteomes" id="UP000054279">
    <property type="component" value="Unassembled WGS sequence"/>
</dbReference>
<evidence type="ECO:0000313" key="1">
    <source>
        <dbReference type="EMBL" id="KIJ23635.1"/>
    </source>
</evidence>
<protein>
    <submittedName>
        <fullName evidence="1">Uncharacterized protein</fullName>
    </submittedName>
</protein>
<keyword evidence="2" id="KW-1185">Reference proteome</keyword>
<evidence type="ECO:0000313" key="2">
    <source>
        <dbReference type="Proteomes" id="UP000054279"/>
    </source>
</evidence>
<reference evidence="1 2" key="1">
    <citation type="submission" date="2014-06" db="EMBL/GenBank/DDBJ databases">
        <title>Evolutionary Origins and Diversification of the Mycorrhizal Mutualists.</title>
        <authorList>
            <consortium name="DOE Joint Genome Institute"/>
            <consortium name="Mycorrhizal Genomics Consortium"/>
            <person name="Kohler A."/>
            <person name="Kuo A."/>
            <person name="Nagy L.G."/>
            <person name="Floudas D."/>
            <person name="Copeland A."/>
            <person name="Barry K.W."/>
            <person name="Cichocki N."/>
            <person name="Veneault-Fourrey C."/>
            <person name="LaButti K."/>
            <person name="Lindquist E.A."/>
            <person name="Lipzen A."/>
            <person name="Lundell T."/>
            <person name="Morin E."/>
            <person name="Murat C."/>
            <person name="Riley R."/>
            <person name="Ohm R."/>
            <person name="Sun H."/>
            <person name="Tunlid A."/>
            <person name="Henrissat B."/>
            <person name="Grigoriev I.V."/>
            <person name="Hibbett D.S."/>
            <person name="Martin F."/>
        </authorList>
    </citation>
    <scope>NUCLEOTIDE SEQUENCE [LARGE SCALE GENOMIC DNA]</scope>
    <source>
        <strain evidence="1 2">SS14</strain>
    </source>
</reference>
<organism evidence="1 2">
    <name type="scientific">Sphaerobolus stellatus (strain SS14)</name>
    <dbReference type="NCBI Taxonomy" id="990650"/>
    <lineage>
        <taxon>Eukaryota</taxon>
        <taxon>Fungi</taxon>
        <taxon>Dikarya</taxon>
        <taxon>Basidiomycota</taxon>
        <taxon>Agaricomycotina</taxon>
        <taxon>Agaricomycetes</taxon>
        <taxon>Phallomycetidae</taxon>
        <taxon>Geastrales</taxon>
        <taxon>Sphaerobolaceae</taxon>
        <taxon>Sphaerobolus</taxon>
    </lineage>
</organism>
<dbReference type="AlphaFoldDB" id="A0A0C9UEI7"/>
<dbReference type="HOGENOM" id="CLU_2147470_0_0_1"/>
<sequence length="112" mass="12491">MSLRGFTVPPDIVYEKQVKEVVYAKIKNSSVFTGFIHKYHDNIPPHPIENSDVSTHAINHILSSINVKLLKIIINGLDAAIFNISMLRNNVYMMTEGAGSPPSYLRLAPITI</sequence>
<name>A0A0C9UEI7_SPHS4</name>
<accession>A0A0C9UEI7</accession>